<dbReference type="PROSITE" id="PS50123">
    <property type="entry name" value="CHER"/>
    <property type="match status" value="1"/>
</dbReference>
<reference evidence="7" key="1">
    <citation type="submission" date="2020-08" db="EMBL/GenBank/DDBJ databases">
        <title>Genome public.</title>
        <authorList>
            <person name="Liu C."/>
            <person name="Sun Q."/>
        </authorList>
    </citation>
    <scope>NUCLEOTIDE SEQUENCE</scope>
    <source>
        <strain evidence="7">NSJ-55</strain>
    </source>
</reference>
<dbReference type="PIRSF" id="PIRSF000410">
    <property type="entry name" value="CheR"/>
    <property type="match status" value="1"/>
</dbReference>
<dbReference type="Pfam" id="PF03705">
    <property type="entry name" value="CheR_N"/>
    <property type="match status" value="1"/>
</dbReference>
<keyword evidence="3" id="KW-0489">Methyltransferase</keyword>
<dbReference type="CDD" id="cd02440">
    <property type="entry name" value="AdoMet_MTases"/>
    <property type="match status" value="1"/>
</dbReference>
<keyword evidence="4" id="KW-0808">Transferase</keyword>
<dbReference type="InterPro" id="IPR036804">
    <property type="entry name" value="CheR_N_sf"/>
</dbReference>
<dbReference type="EC" id="2.1.1.80" evidence="2"/>
<dbReference type="InterPro" id="IPR026024">
    <property type="entry name" value="Chemotaxis_MeTrfase_CheR"/>
</dbReference>
<evidence type="ECO:0000259" key="6">
    <source>
        <dbReference type="PROSITE" id="PS50123"/>
    </source>
</evidence>
<accession>A0A923RQB1</accession>
<dbReference type="SUPFAM" id="SSF53335">
    <property type="entry name" value="S-adenosyl-L-methionine-dependent methyltransferases"/>
    <property type="match status" value="1"/>
</dbReference>
<comment type="caution">
    <text evidence="7">The sequence shown here is derived from an EMBL/GenBank/DDBJ whole genome shotgun (WGS) entry which is preliminary data.</text>
</comment>
<evidence type="ECO:0000256" key="5">
    <source>
        <dbReference type="ARBA" id="ARBA00022691"/>
    </source>
</evidence>
<sequence>MLTLTNEDFHRLAAFMKANYGIDLSKKKQLIVGRLSNTVTAMGFSSFKEYVDCIIQQKKTEDIQILLNRLTTNYTFFMREETHFTYFQKVILPYLEKKKSDRILSIWSAGCSTGEEPYTLSILLKEYFGSRASMWDTRILATDISQNVLNAAKNGIYDKEALSRLPAGWIRKYFCPMREKDIYTVSPVLKENVIFRTFNLMDPIRFRLKFDVIFCRNVMIYFDQKTKEALVRRFYDASSPGAYLLIGHSESLDRAVTPYEYVQPAIYRKPL</sequence>
<evidence type="ECO:0000313" key="7">
    <source>
        <dbReference type="EMBL" id="MBC5689325.1"/>
    </source>
</evidence>
<keyword evidence="8" id="KW-1185">Reference proteome</keyword>
<name>A0A923RQB1_9FIRM</name>
<evidence type="ECO:0000313" key="8">
    <source>
        <dbReference type="Proteomes" id="UP000652477"/>
    </source>
</evidence>
<dbReference type="InterPro" id="IPR029063">
    <property type="entry name" value="SAM-dependent_MTases_sf"/>
</dbReference>
<dbReference type="Gene3D" id="3.40.50.150">
    <property type="entry name" value="Vaccinia Virus protein VP39"/>
    <property type="match status" value="1"/>
</dbReference>
<dbReference type="InterPro" id="IPR050903">
    <property type="entry name" value="Bact_Chemotaxis_MeTrfase"/>
</dbReference>
<dbReference type="AlphaFoldDB" id="A0A923RQB1"/>
<dbReference type="GO" id="GO:0032259">
    <property type="term" value="P:methylation"/>
    <property type="evidence" value="ECO:0007669"/>
    <property type="project" value="UniProtKB-KW"/>
</dbReference>
<protein>
    <recommendedName>
        <fullName evidence="2">protein-glutamate O-methyltransferase</fullName>
        <ecNumber evidence="2">2.1.1.80</ecNumber>
    </recommendedName>
</protein>
<feature type="domain" description="CheR-type methyltransferase" evidence="6">
    <location>
        <begin position="1"/>
        <end position="271"/>
    </location>
</feature>
<dbReference type="InterPro" id="IPR000780">
    <property type="entry name" value="CheR_MeTrfase"/>
</dbReference>
<dbReference type="Gene3D" id="1.10.155.10">
    <property type="entry name" value="Chemotaxis receptor methyltransferase CheR, N-terminal domain"/>
    <property type="match status" value="1"/>
</dbReference>
<organism evidence="7 8">
    <name type="scientific">Mediterraneibacter hominis</name>
    <dbReference type="NCBI Taxonomy" id="2763054"/>
    <lineage>
        <taxon>Bacteria</taxon>
        <taxon>Bacillati</taxon>
        <taxon>Bacillota</taxon>
        <taxon>Clostridia</taxon>
        <taxon>Lachnospirales</taxon>
        <taxon>Lachnospiraceae</taxon>
        <taxon>Mediterraneibacter</taxon>
    </lineage>
</organism>
<dbReference type="Pfam" id="PF01739">
    <property type="entry name" value="CheR"/>
    <property type="match status" value="1"/>
</dbReference>
<dbReference type="PANTHER" id="PTHR24422:SF19">
    <property type="entry name" value="CHEMOTAXIS PROTEIN METHYLTRANSFERASE"/>
    <property type="match status" value="1"/>
</dbReference>
<dbReference type="InterPro" id="IPR022641">
    <property type="entry name" value="CheR_N"/>
</dbReference>
<proteinExistence type="predicted"/>
<dbReference type="PANTHER" id="PTHR24422">
    <property type="entry name" value="CHEMOTAXIS PROTEIN METHYLTRANSFERASE"/>
    <property type="match status" value="1"/>
</dbReference>
<evidence type="ECO:0000256" key="4">
    <source>
        <dbReference type="ARBA" id="ARBA00022679"/>
    </source>
</evidence>
<dbReference type="EMBL" id="JACOPF010000002">
    <property type="protein sequence ID" value="MBC5689325.1"/>
    <property type="molecule type" value="Genomic_DNA"/>
</dbReference>
<dbReference type="RefSeq" id="WP_186875998.1">
    <property type="nucleotide sequence ID" value="NZ_JACOPF010000002.1"/>
</dbReference>
<keyword evidence="5" id="KW-0949">S-adenosyl-L-methionine</keyword>
<dbReference type="GO" id="GO:0008983">
    <property type="term" value="F:protein-glutamate O-methyltransferase activity"/>
    <property type="evidence" value="ECO:0007669"/>
    <property type="project" value="UniProtKB-EC"/>
</dbReference>
<dbReference type="SUPFAM" id="SSF47757">
    <property type="entry name" value="Chemotaxis receptor methyltransferase CheR, N-terminal domain"/>
    <property type="match status" value="1"/>
</dbReference>
<dbReference type="PRINTS" id="PR00996">
    <property type="entry name" value="CHERMTFRASE"/>
</dbReference>
<dbReference type="SMART" id="SM00138">
    <property type="entry name" value="MeTrc"/>
    <property type="match status" value="1"/>
</dbReference>
<comment type="catalytic activity">
    <reaction evidence="1">
        <text>L-glutamyl-[protein] + S-adenosyl-L-methionine = [protein]-L-glutamate 5-O-methyl ester + S-adenosyl-L-homocysteine</text>
        <dbReference type="Rhea" id="RHEA:24452"/>
        <dbReference type="Rhea" id="RHEA-COMP:10208"/>
        <dbReference type="Rhea" id="RHEA-COMP:10311"/>
        <dbReference type="ChEBI" id="CHEBI:29973"/>
        <dbReference type="ChEBI" id="CHEBI:57856"/>
        <dbReference type="ChEBI" id="CHEBI:59789"/>
        <dbReference type="ChEBI" id="CHEBI:82795"/>
        <dbReference type="EC" id="2.1.1.80"/>
    </reaction>
</comment>
<evidence type="ECO:0000256" key="3">
    <source>
        <dbReference type="ARBA" id="ARBA00022603"/>
    </source>
</evidence>
<evidence type="ECO:0000256" key="1">
    <source>
        <dbReference type="ARBA" id="ARBA00001541"/>
    </source>
</evidence>
<dbReference type="InterPro" id="IPR022642">
    <property type="entry name" value="CheR_C"/>
</dbReference>
<evidence type="ECO:0000256" key="2">
    <source>
        <dbReference type="ARBA" id="ARBA00012534"/>
    </source>
</evidence>
<gene>
    <name evidence="7" type="ORF">H8S37_10395</name>
</gene>
<dbReference type="Proteomes" id="UP000652477">
    <property type="component" value="Unassembled WGS sequence"/>
</dbReference>